<name>A0AAW0EPG0_9TRYP</name>
<keyword evidence="2" id="KW-1185">Reference proteome</keyword>
<accession>A0AAW0EPG0</accession>
<dbReference type="AlphaFoldDB" id="A0AAW0EPG0"/>
<evidence type="ECO:0000313" key="2">
    <source>
        <dbReference type="Proteomes" id="UP001430356"/>
    </source>
</evidence>
<evidence type="ECO:0000313" key="1">
    <source>
        <dbReference type="EMBL" id="KAK7195071.1"/>
    </source>
</evidence>
<dbReference type="SUPFAM" id="SSF63825">
    <property type="entry name" value="YWTD domain"/>
    <property type="match status" value="1"/>
</dbReference>
<sequence>MASEDTLVFLDVFGNTVNSIRGDGSEKKTLFTTGCVCPDGLDFDLTTYARSKNPADVVVWWGNMGAKTPHPEEKDGGDWHSADGFLVRAPLFAGDGAVERVEVTAPRRLIRGMSPYQPPAHLPLITTMKQLAVSQDGRAVFFCDREGHCVKKYNVDTKEVVPVLSSDSLAALADGVTEEEVFASPAKPNSDEDKRRFCVGIALDEAHNRLFFTTKGPTKGGQGCILAAPYNFKRRHLPSITLANTSAAEGVVEPEAVVTVLDNLPEPIDLLLDSKEGYLYWTDRGDGAIGGNSLNRAAVTYDFRTGHPQLGAVELLISGFNETIGLSWAANLEGRMALPKDNKDSLRRYMYVTDLEHLWRCDMQTRTKEAIYTCPPGSMLTGVEVLRLP</sequence>
<reference evidence="1 2" key="1">
    <citation type="journal article" date="2021" name="MBio">
        <title>A New Model Trypanosomatid, Novymonas esmeraldas: Genomic Perception of Its 'Candidatus Pandoraea novymonadis' Endosymbiont.</title>
        <authorList>
            <person name="Zakharova A."/>
            <person name="Saura A."/>
            <person name="Butenko A."/>
            <person name="Podesvova L."/>
            <person name="Warmusova S."/>
            <person name="Kostygov A.Y."/>
            <person name="Nenarokova A."/>
            <person name="Lukes J."/>
            <person name="Opperdoes F.R."/>
            <person name="Yurchenko V."/>
        </authorList>
    </citation>
    <scope>NUCLEOTIDE SEQUENCE [LARGE SCALE GENOMIC DNA]</scope>
    <source>
        <strain evidence="1 2">E262AT.01</strain>
    </source>
</reference>
<gene>
    <name evidence="1" type="ORF">NESM_000430000</name>
</gene>
<dbReference type="InterPro" id="IPR011042">
    <property type="entry name" value="6-blade_b-propeller_TolB-like"/>
</dbReference>
<dbReference type="Gene3D" id="2.120.10.30">
    <property type="entry name" value="TolB, C-terminal domain"/>
    <property type="match status" value="1"/>
</dbReference>
<comment type="caution">
    <text evidence="1">The sequence shown here is derived from an EMBL/GenBank/DDBJ whole genome shotgun (WGS) entry which is preliminary data.</text>
</comment>
<proteinExistence type="predicted"/>
<organism evidence="1 2">
    <name type="scientific">Novymonas esmeraldas</name>
    <dbReference type="NCBI Taxonomy" id="1808958"/>
    <lineage>
        <taxon>Eukaryota</taxon>
        <taxon>Discoba</taxon>
        <taxon>Euglenozoa</taxon>
        <taxon>Kinetoplastea</taxon>
        <taxon>Metakinetoplastina</taxon>
        <taxon>Trypanosomatida</taxon>
        <taxon>Trypanosomatidae</taxon>
        <taxon>Novymonas</taxon>
    </lineage>
</organism>
<protein>
    <submittedName>
        <fullName evidence="1">Uncharacterized protein</fullName>
    </submittedName>
</protein>
<dbReference type="Proteomes" id="UP001430356">
    <property type="component" value="Unassembled WGS sequence"/>
</dbReference>
<dbReference type="EMBL" id="JAECZO010000047">
    <property type="protein sequence ID" value="KAK7195071.1"/>
    <property type="molecule type" value="Genomic_DNA"/>
</dbReference>